<dbReference type="CDD" id="cd16935">
    <property type="entry name" value="HATPase_AgrC-ComD-like"/>
    <property type="match status" value="1"/>
</dbReference>
<evidence type="ECO:0000313" key="4">
    <source>
        <dbReference type="Proteomes" id="UP000824056"/>
    </source>
</evidence>
<keyword evidence="1" id="KW-0472">Membrane</keyword>
<keyword evidence="1" id="KW-0812">Transmembrane</keyword>
<keyword evidence="3" id="KW-0547">Nucleotide-binding</keyword>
<feature type="domain" description="Sensor histidine kinase NatK-like C-terminal" evidence="2">
    <location>
        <begin position="262"/>
        <end position="361"/>
    </location>
</feature>
<dbReference type="PANTHER" id="PTHR40448">
    <property type="entry name" value="TWO-COMPONENT SENSOR HISTIDINE KINASE"/>
    <property type="match status" value="1"/>
</dbReference>
<proteinExistence type="predicted"/>
<feature type="transmembrane region" description="Helical" evidence="1">
    <location>
        <begin position="50"/>
        <end position="69"/>
    </location>
</feature>
<feature type="transmembrane region" description="Helical" evidence="1">
    <location>
        <begin position="128"/>
        <end position="145"/>
    </location>
</feature>
<evidence type="ECO:0000313" key="3">
    <source>
        <dbReference type="EMBL" id="HIZ66537.1"/>
    </source>
</evidence>
<accession>A0A9D2FTT3</accession>
<keyword evidence="3" id="KW-0067">ATP-binding</keyword>
<sequence>MYFFSLKKEVQCKILTYVMVLQYAVFLYTTAEMGAKFTAPLPQEFQFSPYSINSIVMYVLVTAATYPWLYSFLKHLDLEESGQGDKKSILLISVSSVGMFIAFVAALQSEMLINDLHSDSVTKVCLNIWLLSMIVINLLAYYNYFRCLQIEKEKEAANMRLMAGEMQYDALQDKFEAAKKRQHNIRHHFRTLASLAEEQRYEELDKYLKTYLEGWEKSSSRTISRNAMINSILSYYLSQAEEKGITVETDINVKEKYPFYMPDMTVLLGNAMENAIEACCNSEIEVPFIRIMIKQVKQSILIKIENSTRQDGGPVMGGKRHKSTKQNREHGYGLASMEMVVKKYQGGLEFWKSENVFVLRAALNIPEDKEAKK</sequence>
<name>A0A9D2FTT3_9FIRM</name>
<feature type="transmembrane region" description="Helical" evidence="1">
    <location>
        <begin position="12"/>
        <end position="30"/>
    </location>
</feature>
<dbReference type="GO" id="GO:0042802">
    <property type="term" value="F:identical protein binding"/>
    <property type="evidence" value="ECO:0007669"/>
    <property type="project" value="TreeGrafter"/>
</dbReference>
<evidence type="ECO:0000259" key="2">
    <source>
        <dbReference type="Pfam" id="PF14501"/>
    </source>
</evidence>
<dbReference type="EMBL" id="DXBG01000271">
    <property type="protein sequence ID" value="HIZ66537.1"/>
    <property type="molecule type" value="Genomic_DNA"/>
</dbReference>
<feature type="transmembrane region" description="Helical" evidence="1">
    <location>
        <begin position="89"/>
        <end position="108"/>
    </location>
</feature>
<organism evidence="3 4">
    <name type="scientific">Candidatus Blautia pullicola</name>
    <dbReference type="NCBI Taxonomy" id="2838498"/>
    <lineage>
        <taxon>Bacteria</taxon>
        <taxon>Bacillati</taxon>
        <taxon>Bacillota</taxon>
        <taxon>Clostridia</taxon>
        <taxon>Lachnospirales</taxon>
        <taxon>Lachnospiraceae</taxon>
        <taxon>Blautia</taxon>
    </lineage>
</organism>
<dbReference type="PANTHER" id="PTHR40448:SF1">
    <property type="entry name" value="TWO-COMPONENT SENSOR HISTIDINE KINASE"/>
    <property type="match status" value="1"/>
</dbReference>
<dbReference type="AlphaFoldDB" id="A0A9D2FTT3"/>
<dbReference type="Pfam" id="PF14501">
    <property type="entry name" value="HATPase_c_5"/>
    <property type="match status" value="1"/>
</dbReference>
<reference evidence="3" key="2">
    <citation type="submission" date="2021-04" db="EMBL/GenBank/DDBJ databases">
        <authorList>
            <person name="Gilroy R."/>
        </authorList>
    </citation>
    <scope>NUCLEOTIDE SEQUENCE</scope>
    <source>
        <strain evidence="3">1068</strain>
    </source>
</reference>
<dbReference type="InterPro" id="IPR036890">
    <property type="entry name" value="HATPase_C_sf"/>
</dbReference>
<comment type="caution">
    <text evidence="3">The sequence shown here is derived from an EMBL/GenBank/DDBJ whole genome shotgun (WGS) entry which is preliminary data.</text>
</comment>
<dbReference type="SUPFAM" id="SSF55874">
    <property type="entry name" value="ATPase domain of HSP90 chaperone/DNA topoisomerase II/histidine kinase"/>
    <property type="match status" value="1"/>
</dbReference>
<keyword evidence="1" id="KW-1133">Transmembrane helix</keyword>
<evidence type="ECO:0000256" key="1">
    <source>
        <dbReference type="SAM" id="Phobius"/>
    </source>
</evidence>
<dbReference type="GO" id="GO:0005524">
    <property type="term" value="F:ATP binding"/>
    <property type="evidence" value="ECO:0007669"/>
    <property type="project" value="UniProtKB-KW"/>
</dbReference>
<dbReference type="Gene3D" id="3.30.565.10">
    <property type="entry name" value="Histidine kinase-like ATPase, C-terminal domain"/>
    <property type="match status" value="1"/>
</dbReference>
<dbReference type="InterPro" id="IPR032834">
    <property type="entry name" value="NatK-like_C"/>
</dbReference>
<dbReference type="Proteomes" id="UP000824056">
    <property type="component" value="Unassembled WGS sequence"/>
</dbReference>
<protein>
    <submittedName>
        <fullName evidence="3">ATP-binding protein</fullName>
    </submittedName>
</protein>
<gene>
    <name evidence="3" type="ORF">H9809_11685</name>
</gene>
<reference evidence="3" key="1">
    <citation type="journal article" date="2021" name="PeerJ">
        <title>Extensive microbial diversity within the chicken gut microbiome revealed by metagenomics and culture.</title>
        <authorList>
            <person name="Gilroy R."/>
            <person name="Ravi A."/>
            <person name="Getino M."/>
            <person name="Pursley I."/>
            <person name="Horton D.L."/>
            <person name="Alikhan N.F."/>
            <person name="Baker D."/>
            <person name="Gharbi K."/>
            <person name="Hall N."/>
            <person name="Watson M."/>
            <person name="Adriaenssens E.M."/>
            <person name="Foster-Nyarko E."/>
            <person name="Jarju S."/>
            <person name="Secka A."/>
            <person name="Antonio M."/>
            <person name="Oren A."/>
            <person name="Chaudhuri R.R."/>
            <person name="La Ragione R."/>
            <person name="Hildebrand F."/>
            <person name="Pallen M.J."/>
        </authorList>
    </citation>
    <scope>NUCLEOTIDE SEQUENCE</scope>
    <source>
        <strain evidence="3">1068</strain>
    </source>
</reference>